<proteinExistence type="predicted"/>
<organism evidence="2 3">
    <name type="scientific">Plakobranchus ocellatus</name>
    <dbReference type="NCBI Taxonomy" id="259542"/>
    <lineage>
        <taxon>Eukaryota</taxon>
        <taxon>Metazoa</taxon>
        <taxon>Spiralia</taxon>
        <taxon>Lophotrochozoa</taxon>
        <taxon>Mollusca</taxon>
        <taxon>Gastropoda</taxon>
        <taxon>Heterobranchia</taxon>
        <taxon>Euthyneura</taxon>
        <taxon>Panpulmonata</taxon>
        <taxon>Sacoglossa</taxon>
        <taxon>Placobranchoidea</taxon>
        <taxon>Plakobranchidae</taxon>
        <taxon>Plakobranchus</taxon>
    </lineage>
</organism>
<evidence type="ECO:0000313" key="3">
    <source>
        <dbReference type="Proteomes" id="UP000735302"/>
    </source>
</evidence>
<name>A0AAV3YEP2_9GAST</name>
<accession>A0AAV3YEP2</accession>
<feature type="compositionally biased region" description="Polar residues" evidence="1">
    <location>
        <begin position="23"/>
        <end position="33"/>
    </location>
</feature>
<dbReference type="EMBL" id="BLXT01000825">
    <property type="protein sequence ID" value="GFN80543.1"/>
    <property type="molecule type" value="Genomic_DNA"/>
</dbReference>
<gene>
    <name evidence="2" type="ORF">PoB_000704900</name>
</gene>
<protein>
    <submittedName>
        <fullName evidence="2">Uncharacterized protein</fullName>
    </submittedName>
</protein>
<dbReference type="AlphaFoldDB" id="A0AAV3YEP2"/>
<feature type="region of interest" description="Disordered" evidence="1">
    <location>
        <begin position="23"/>
        <end position="62"/>
    </location>
</feature>
<evidence type="ECO:0000313" key="2">
    <source>
        <dbReference type="EMBL" id="GFN80543.1"/>
    </source>
</evidence>
<evidence type="ECO:0000256" key="1">
    <source>
        <dbReference type="SAM" id="MobiDB-lite"/>
    </source>
</evidence>
<dbReference type="Proteomes" id="UP000735302">
    <property type="component" value="Unassembled WGS sequence"/>
</dbReference>
<sequence>MKFRSDRYAMKAAPVKEQIKQTVRQGIQPQAQPNLPGKDEIRKRKTRLVRQKPFQQPRSGILAAQKEELEARKTYYDPELVKFNKLPILNEIKSVVKKAKGNPRQDQTECPTCYRKNVRMFSDGFTRFSEAHGII</sequence>
<keyword evidence="3" id="KW-1185">Reference proteome</keyword>
<reference evidence="2 3" key="1">
    <citation type="journal article" date="2021" name="Elife">
        <title>Chloroplast acquisition without the gene transfer in kleptoplastic sea slugs, Plakobranchus ocellatus.</title>
        <authorList>
            <person name="Maeda T."/>
            <person name="Takahashi S."/>
            <person name="Yoshida T."/>
            <person name="Shimamura S."/>
            <person name="Takaki Y."/>
            <person name="Nagai Y."/>
            <person name="Toyoda A."/>
            <person name="Suzuki Y."/>
            <person name="Arimoto A."/>
            <person name="Ishii H."/>
            <person name="Satoh N."/>
            <person name="Nishiyama T."/>
            <person name="Hasebe M."/>
            <person name="Maruyama T."/>
            <person name="Minagawa J."/>
            <person name="Obokata J."/>
            <person name="Shigenobu S."/>
        </authorList>
    </citation>
    <scope>NUCLEOTIDE SEQUENCE [LARGE SCALE GENOMIC DNA]</scope>
</reference>
<comment type="caution">
    <text evidence="2">The sequence shown here is derived from an EMBL/GenBank/DDBJ whole genome shotgun (WGS) entry which is preliminary data.</text>
</comment>